<feature type="domain" description="Peptidase M20 dimerisation" evidence="3">
    <location>
        <begin position="188"/>
        <end position="282"/>
    </location>
</feature>
<dbReference type="Pfam" id="PF01546">
    <property type="entry name" value="Peptidase_M20"/>
    <property type="match status" value="1"/>
</dbReference>
<organism evidence="4 5">
    <name type="scientific">Dielma fastidiosa</name>
    <dbReference type="NCBI Taxonomy" id="1034346"/>
    <lineage>
        <taxon>Bacteria</taxon>
        <taxon>Bacillati</taxon>
        <taxon>Bacillota</taxon>
        <taxon>Erysipelotrichia</taxon>
        <taxon>Erysipelotrichales</taxon>
        <taxon>Erysipelotrichaceae</taxon>
        <taxon>Dielma</taxon>
    </lineage>
</organism>
<evidence type="ECO:0000313" key="4">
    <source>
        <dbReference type="EMBL" id="MDY5166887.1"/>
    </source>
</evidence>
<evidence type="ECO:0000313" key="5">
    <source>
        <dbReference type="Proteomes" id="UP001276902"/>
    </source>
</evidence>
<comment type="caution">
    <text evidence="4">The sequence shown here is derived from an EMBL/GenBank/DDBJ whole genome shotgun (WGS) entry which is preliminary data.</text>
</comment>
<dbReference type="EMBL" id="JALDAW010000008">
    <property type="protein sequence ID" value="MDY5166887.1"/>
    <property type="molecule type" value="Genomic_DNA"/>
</dbReference>
<dbReference type="Gene3D" id="3.40.630.10">
    <property type="entry name" value="Zn peptidases"/>
    <property type="match status" value="1"/>
</dbReference>
<dbReference type="Gene3D" id="3.30.70.360">
    <property type="match status" value="1"/>
</dbReference>
<protein>
    <submittedName>
        <fullName evidence="4">Amidohydrolase</fullName>
    </submittedName>
</protein>
<dbReference type="InterPro" id="IPR017439">
    <property type="entry name" value="Amidohydrolase"/>
</dbReference>
<dbReference type="InterPro" id="IPR002933">
    <property type="entry name" value="Peptidase_M20"/>
</dbReference>
<dbReference type="SUPFAM" id="SSF55031">
    <property type="entry name" value="Bacterial exopeptidase dimerisation domain"/>
    <property type="match status" value="1"/>
</dbReference>
<dbReference type="InterPro" id="IPR011650">
    <property type="entry name" value="Peptidase_M20_dimer"/>
</dbReference>
<proteinExistence type="predicted"/>
<evidence type="ECO:0000259" key="3">
    <source>
        <dbReference type="Pfam" id="PF07687"/>
    </source>
</evidence>
<dbReference type="AlphaFoldDB" id="A0AB35UM07"/>
<dbReference type="GO" id="GO:0019877">
    <property type="term" value="P:diaminopimelate biosynthetic process"/>
    <property type="evidence" value="ECO:0007669"/>
    <property type="project" value="UniProtKB-ARBA"/>
</dbReference>
<keyword evidence="2" id="KW-0479">Metal-binding</keyword>
<dbReference type="PANTHER" id="PTHR11014:SF63">
    <property type="entry name" value="METALLOPEPTIDASE, PUTATIVE (AFU_ORTHOLOGUE AFUA_6G09600)-RELATED"/>
    <property type="match status" value="1"/>
</dbReference>
<dbReference type="Pfam" id="PF07687">
    <property type="entry name" value="M20_dimer"/>
    <property type="match status" value="1"/>
</dbReference>
<dbReference type="FunFam" id="3.30.70.360:FF:000001">
    <property type="entry name" value="N-acetyldiaminopimelate deacetylase"/>
    <property type="match status" value="1"/>
</dbReference>
<dbReference type="InterPro" id="IPR036264">
    <property type="entry name" value="Bact_exopeptidase_dim_dom"/>
</dbReference>
<comment type="cofactor">
    <cofactor evidence="2">
        <name>Mn(2+)</name>
        <dbReference type="ChEBI" id="CHEBI:29035"/>
    </cofactor>
    <text evidence="2">The Mn(2+) ion enhances activity.</text>
</comment>
<dbReference type="GO" id="GO:0046872">
    <property type="term" value="F:metal ion binding"/>
    <property type="evidence" value="ECO:0007669"/>
    <property type="project" value="UniProtKB-KW"/>
</dbReference>
<feature type="binding site" evidence="2">
    <location>
        <position position="103"/>
    </location>
    <ligand>
        <name>Mn(2+)</name>
        <dbReference type="ChEBI" id="CHEBI:29035"/>
        <label>2</label>
    </ligand>
</feature>
<dbReference type="PIRSF" id="PIRSF005962">
    <property type="entry name" value="Pept_M20D_amidohydro"/>
    <property type="match status" value="1"/>
</dbReference>
<dbReference type="GO" id="GO:0050118">
    <property type="term" value="F:N-acetyldiaminopimelate deacetylase activity"/>
    <property type="evidence" value="ECO:0007669"/>
    <property type="project" value="UniProtKB-ARBA"/>
</dbReference>
<reference evidence="4" key="1">
    <citation type="submission" date="2022-03" db="EMBL/GenBank/DDBJ databases">
        <title>First case of bacteraemia caused by Dielma fastidiosa in a patient hospitalised with diverticulitis.</title>
        <authorList>
            <person name="Forman-Ankjaer B."/>
            <person name="Hvid-Jensen F."/>
            <person name="Kobel C.M."/>
            <person name="Greve T."/>
        </authorList>
    </citation>
    <scope>NUCLEOTIDE SEQUENCE</scope>
    <source>
        <strain evidence="4">AUH_DF_2021</strain>
    </source>
</reference>
<feature type="binding site" evidence="2">
    <location>
        <position position="165"/>
    </location>
    <ligand>
        <name>Mn(2+)</name>
        <dbReference type="ChEBI" id="CHEBI:29035"/>
        <label>2</label>
    </ligand>
</feature>
<dbReference type="RefSeq" id="WP_320882893.1">
    <property type="nucleotide sequence ID" value="NZ_BAABZA010000001.1"/>
</dbReference>
<dbReference type="PANTHER" id="PTHR11014">
    <property type="entry name" value="PEPTIDASE M20 FAMILY MEMBER"/>
    <property type="match status" value="1"/>
</dbReference>
<dbReference type="Proteomes" id="UP001276902">
    <property type="component" value="Unassembled WGS sequence"/>
</dbReference>
<feature type="binding site" evidence="2">
    <location>
        <position position="139"/>
    </location>
    <ligand>
        <name>Mn(2+)</name>
        <dbReference type="ChEBI" id="CHEBI:29035"/>
        <label>2</label>
    </ligand>
</feature>
<keyword evidence="2" id="KW-0464">Manganese</keyword>
<feature type="binding site" evidence="2">
    <location>
        <position position="105"/>
    </location>
    <ligand>
        <name>Mn(2+)</name>
        <dbReference type="ChEBI" id="CHEBI:29035"/>
        <label>2</label>
    </ligand>
</feature>
<sequence length="387" mass="42828">MKIRETIEKQLEEVKANRRSLHKIPEIGLNTVKTAAYLRAKGIEYGVDSIDDTLIENGLVMQIKAAVPTDKGIGLRSDIDALPMGEKTGVSFQSEHEGCMHACGHDGHMAAMLGTVQYLCEHRDQLTQNVTIVFQPGEESPGGAKPMIEHGLFDKYKIDCMIGMHVVGDLPEGKIGCRPGPMMARNGEFQFTVRGYAAHGAMPHDGKDAIVAACSLVMNLQTIVSRNVNPLDSAVITVGKLNAGEVRNVIADKAEIIGTMRSFSDANYEMMKQRMHAVAEAIAQMFNVEVELVIDDFYAVVNNDEKLTSMLAEVVGEDYVEIAPRMIAEDFSFYQQIVPGLFYYTSVGDADHPYQIHDSRFMYREEYLLNAIETNVRLMEKLGVLCG</sequence>
<gene>
    <name evidence="4" type="ORF">MQE39_01950</name>
</gene>
<name>A0AB35UM07_9FIRM</name>
<evidence type="ECO:0000256" key="1">
    <source>
        <dbReference type="ARBA" id="ARBA00022801"/>
    </source>
</evidence>
<accession>A0AB35UM07</accession>
<dbReference type="NCBIfam" id="TIGR01891">
    <property type="entry name" value="amidohydrolases"/>
    <property type="match status" value="1"/>
</dbReference>
<dbReference type="SUPFAM" id="SSF53187">
    <property type="entry name" value="Zn-dependent exopeptidases"/>
    <property type="match status" value="1"/>
</dbReference>
<keyword evidence="1" id="KW-0378">Hydrolase</keyword>
<evidence type="ECO:0000256" key="2">
    <source>
        <dbReference type="PIRSR" id="PIRSR005962-1"/>
    </source>
</evidence>
<feature type="binding site" evidence="2">
    <location>
        <position position="357"/>
    </location>
    <ligand>
        <name>Mn(2+)</name>
        <dbReference type="ChEBI" id="CHEBI:29035"/>
        <label>2</label>
    </ligand>
</feature>